<evidence type="ECO:0000313" key="3">
    <source>
        <dbReference type="EMBL" id="MDL2345105.1"/>
    </source>
</evidence>
<reference evidence="3 4" key="1">
    <citation type="submission" date="2023-05" db="EMBL/GenBank/DDBJ databases">
        <authorList>
            <person name="Gao F."/>
        </authorList>
    </citation>
    <scope>NUCLEOTIDE SEQUENCE [LARGE SCALE GENOMIC DNA]</scope>
    <source>
        <strain evidence="3 4">MIMF12</strain>
    </source>
</reference>
<evidence type="ECO:0000313" key="4">
    <source>
        <dbReference type="Proteomes" id="UP001302059"/>
    </source>
</evidence>
<dbReference type="EMBL" id="JASNGB010000149">
    <property type="protein sequence ID" value="MDL2345105.1"/>
    <property type="molecule type" value="Genomic_DNA"/>
</dbReference>
<feature type="non-terminal residue" evidence="3">
    <location>
        <position position="41"/>
    </location>
</feature>
<dbReference type="InterPro" id="IPR002139">
    <property type="entry name" value="Ribo/fructo_kinase"/>
</dbReference>
<name>A0ABT7JJ77_9DEIO</name>
<sequence>MTLLVVGGVNADLTVRAPHIPAPGETVLGGDVRVSPGGKGA</sequence>
<dbReference type="PRINTS" id="PR00990">
    <property type="entry name" value="RIBOKINASE"/>
</dbReference>
<evidence type="ECO:0000256" key="2">
    <source>
        <dbReference type="ARBA" id="ARBA00022777"/>
    </source>
</evidence>
<comment type="caution">
    <text evidence="3">The sequence shown here is derived from an EMBL/GenBank/DDBJ whole genome shotgun (WGS) entry which is preliminary data.</text>
</comment>
<keyword evidence="4" id="KW-1185">Reference proteome</keyword>
<dbReference type="Proteomes" id="UP001302059">
    <property type="component" value="Unassembled WGS sequence"/>
</dbReference>
<gene>
    <name evidence="3" type="ORF">QOL99_13220</name>
</gene>
<keyword evidence="2" id="KW-0418">Kinase</keyword>
<dbReference type="SUPFAM" id="SSF53613">
    <property type="entry name" value="Ribokinase-like"/>
    <property type="match status" value="1"/>
</dbReference>
<protein>
    <submittedName>
        <fullName evidence="3">Ribokinase</fullName>
    </submittedName>
</protein>
<proteinExistence type="predicted"/>
<dbReference type="Gene3D" id="3.40.1190.20">
    <property type="match status" value="1"/>
</dbReference>
<dbReference type="InterPro" id="IPR029056">
    <property type="entry name" value="Ribokinase-like"/>
</dbReference>
<accession>A0ABT7JJ77</accession>
<organism evidence="3 4">
    <name type="scientific">Deinococcus rhizophilus</name>
    <dbReference type="NCBI Taxonomy" id="3049544"/>
    <lineage>
        <taxon>Bacteria</taxon>
        <taxon>Thermotogati</taxon>
        <taxon>Deinococcota</taxon>
        <taxon>Deinococci</taxon>
        <taxon>Deinococcales</taxon>
        <taxon>Deinococcaceae</taxon>
        <taxon>Deinococcus</taxon>
    </lineage>
</organism>
<evidence type="ECO:0000256" key="1">
    <source>
        <dbReference type="ARBA" id="ARBA00022679"/>
    </source>
</evidence>
<keyword evidence="1" id="KW-0808">Transferase</keyword>